<dbReference type="PANTHER" id="PTHR30126">
    <property type="entry name" value="HTH-TYPE TRANSCRIPTIONAL REGULATOR"/>
    <property type="match status" value="1"/>
</dbReference>
<dbReference type="SUPFAM" id="SSF53850">
    <property type="entry name" value="Periplasmic binding protein-like II"/>
    <property type="match status" value="1"/>
</dbReference>
<evidence type="ECO:0000256" key="4">
    <source>
        <dbReference type="ARBA" id="ARBA00023163"/>
    </source>
</evidence>
<evidence type="ECO:0000313" key="7">
    <source>
        <dbReference type="Proteomes" id="UP000197781"/>
    </source>
</evidence>
<protein>
    <submittedName>
        <fullName evidence="6">LysR family transcriptional regulator</fullName>
    </submittedName>
</protein>
<dbReference type="RefSeq" id="WP_088909120.1">
    <property type="nucleotide sequence ID" value="NZ_CP018145.1"/>
</dbReference>
<dbReference type="InterPro" id="IPR036388">
    <property type="entry name" value="WH-like_DNA-bd_sf"/>
</dbReference>
<dbReference type="GO" id="GO:0000976">
    <property type="term" value="F:transcription cis-regulatory region binding"/>
    <property type="evidence" value="ECO:0007669"/>
    <property type="project" value="TreeGrafter"/>
</dbReference>
<dbReference type="Pfam" id="PF00126">
    <property type="entry name" value="HTH_1"/>
    <property type="match status" value="1"/>
</dbReference>
<dbReference type="FunFam" id="1.10.10.10:FF:000001">
    <property type="entry name" value="LysR family transcriptional regulator"/>
    <property type="match status" value="1"/>
</dbReference>
<dbReference type="PROSITE" id="PS50931">
    <property type="entry name" value="HTH_LYSR"/>
    <property type="match status" value="1"/>
</dbReference>
<dbReference type="AlphaFoldDB" id="A0A220MKB2"/>
<evidence type="ECO:0000256" key="2">
    <source>
        <dbReference type="ARBA" id="ARBA00023015"/>
    </source>
</evidence>
<keyword evidence="3" id="KW-0238">DNA-binding</keyword>
<dbReference type="KEGG" id="bfm:BP422_19015"/>
<dbReference type="InterPro" id="IPR036390">
    <property type="entry name" value="WH_DNA-bd_sf"/>
</dbReference>
<dbReference type="PANTHER" id="PTHR30126:SF40">
    <property type="entry name" value="HTH-TYPE TRANSCRIPTIONAL REGULATOR GLTR"/>
    <property type="match status" value="1"/>
</dbReference>
<evidence type="ECO:0000256" key="3">
    <source>
        <dbReference type="ARBA" id="ARBA00023125"/>
    </source>
</evidence>
<accession>A0A220MKB2</accession>
<dbReference type="EMBL" id="CP018145">
    <property type="protein sequence ID" value="ASJ55451.1"/>
    <property type="molecule type" value="Genomic_DNA"/>
</dbReference>
<dbReference type="Proteomes" id="UP000197781">
    <property type="component" value="Chromosome"/>
</dbReference>
<organism evidence="6 7">
    <name type="scientific">Brevibacillus formosus</name>
    <dbReference type="NCBI Taxonomy" id="54913"/>
    <lineage>
        <taxon>Bacteria</taxon>
        <taxon>Bacillati</taxon>
        <taxon>Bacillota</taxon>
        <taxon>Bacilli</taxon>
        <taxon>Bacillales</taxon>
        <taxon>Paenibacillaceae</taxon>
        <taxon>Brevibacillus</taxon>
    </lineage>
</organism>
<sequence>MEINDLKIFQMVATLGSVSKTAAELSYVQSNVTARIKLLEKELGTPLFYRNKRGMTLNTEGKRLLEYSREIIAKFEEMQKYFHRASEPSGVLEVGMVETINALPRLLSSYCSQYPHVDISLKAGVTEHLMQKVLDLALDGAFVSGPINHPLIEQEQVFQEELVLVTKNSSFTASDITGKALLLYKKGCGYRERLETWMKVEGLIPKKVMEFGTFETIIGGVAAGIGITILPKSAVHHLVESGTVHIHRIPEPYHEVTTVFIRRKDSFVTNTMQAFLDEIRLQKTKA</sequence>
<keyword evidence="2" id="KW-0805">Transcription regulation</keyword>
<evidence type="ECO:0000256" key="1">
    <source>
        <dbReference type="ARBA" id="ARBA00009437"/>
    </source>
</evidence>
<reference evidence="6 7" key="1">
    <citation type="submission" date="2016-11" db="EMBL/GenBank/DDBJ databases">
        <authorList>
            <person name="Jaros S."/>
            <person name="Januszkiewicz K."/>
            <person name="Wedrychowicz H."/>
        </authorList>
    </citation>
    <scope>NUCLEOTIDE SEQUENCE [LARGE SCALE GENOMIC DNA]</scope>
    <source>
        <strain evidence="6 7">NF2</strain>
    </source>
</reference>
<dbReference type="SUPFAM" id="SSF46785">
    <property type="entry name" value="Winged helix' DNA-binding domain"/>
    <property type="match status" value="1"/>
</dbReference>
<dbReference type="Gene3D" id="1.10.10.10">
    <property type="entry name" value="Winged helix-like DNA-binding domain superfamily/Winged helix DNA-binding domain"/>
    <property type="match status" value="1"/>
</dbReference>
<name>A0A220MKB2_9BACL</name>
<keyword evidence="4" id="KW-0804">Transcription</keyword>
<dbReference type="Pfam" id="PF03466">
    <property type="entry name" value="LysR_substrate"/>
    <property type="match status" value="1"/>
</dbReference>
<proteinExistence type="inferred from homology"/>
<dbReference type="InterPro" id="IPR005119">
    <property type="entry name" value="LysR_subst-bd"/>
</dbReference>
<gene>
    <name evidence="6" type="ORF">BP422_19015</name>
</gene>
<dbReference type="Gene3D" id="3.40.190.290">
    <property type="match status" value="1"/>
</dbReference>
<feature type="domain" description="HTH lysR-type" evidence="5">
    <location>
        <begin position="1"/>
        <end position="58"/>
    </location>
</feature>
<evidence type="ECO:0000259" key="5">
    <source>
        <dbReference type="PROSITE" id="PS50931"/>
    </source>
</evidence>
<dbReference type="GO" id="GO:0003700">
    <property type="term" value="F:DNA-binding transcription factor activity"/>
    <property type="evidence" value="ECO:0007669"/>
    <property type="project" value="InterPro"/>
</dbReference>
<evidence type="ECO:0000313" key="6">
    <source>
        <dbReference type="EMBL" id="ASJ55451.1"/>
    </source>
</evidence>
<dbReference type="InterPro" id="IPR000847">
    <property type="entry name" value="LysR_HTH_N"/>
</dbReference>
<comment type="similarity">
    <text evidence="1">Belongs to the LysR transcriptional regulatory family.</text>
</comment>
<dbReference type="CDD" id="cd08442">
    <property type="entry name" value="PBP2_YofA_SoxR_like"/>
    <property type="match status" value="1"/>
</dbReference>